<reference evidence="1 2" key="1">
    <citation type="submission" date="2024-11" db="EMBL/GenBank/DDBJ databases">
        <title>Adaptive evolution of stress response genes in parasites aligns with host niche diversity.</title>
        <authorList>
            <person name="Hahn C."/>
            <person name="Resl P."/>
        </authorList>
    </citation>
    <scope>NUCLEOTIDE SEQUENCE [LARGE SCALE GENOMIC DNA]</scope>
    <source>
        <strain evidence="1">EGGRZ-B1_66</strain>
        <tissue evidence="1">Body</tissue>
    </source>
</reference>
<dbReference type="AlphaFoldDB" id="A0ABD2Q230"/>
<evidence type="ECO:0000313" key="1">
    <source>
        <dbReference type="EMBL" id="KAL3313267.1"/>
    </source>
</evidence>
<name>A0ABD2Q230_9PLAT</name>
<dbReference type="EMBL" id="JBJKFK010001370">
    <property type="protein sequence ID" value="KAL3313267.1"/>
    <property type="molecule type" value="Genomic_DNA"/>
</dbReference>
<comment type="caution">
    <text evidence="1">The sequence shown here is derived from an EMBL/GenBank/DDBJ whole genome shotgun (WGS) entry which is preliminary data.</text>
</comment>
<evidence type="ECO:0000313" key="2">
    <source>
        <dbReference type="Proteomes" id="UP001626550"/>
    </source>
</evidence>
<organism evidence="1 2">
    <name type="scientific">Cichlidogyrus casuarinus</name>
    <dbReference type="NCBI Taxonomy" id="1844966"/>
    <lineage>
        <taxon>Eukaryota</taxon>
        <taxon>Metazoa</taxon>
        <taxon>Spiralia</taxon>
        <taxon>Lophotrochozoa</taxon>
        <taxon>Platyhelminthes</taxon>
        <taxon>Monogenea</taxon>
        <taxon>Monopisthocotylea</taxon>
        <taxon>Dactylogyridea</taxon>
        <taxon>Ancyrocephalidae</taxon>
        <taxon>Cichlidogyrus</taxon>
    </lineage>
</organism>
<sequence>MERFARQIRYKAAAASLIQHAECMFPSQNCKLRRLCLCVCVVHRCLNMIKFVWLVGPDTNCKLHNHK</sequence>
<accession>A0ABD2Q230</accession>
<protein>
    <submittedName>
        <fullName evidence="1">Uncharacterized protein</fullName>
    </submittedName>
</protein>
<gene>
    <name evidence="1" type="ORF">Ciccas_008131</name>
</gene>
<dbReference type="Proteomes" id="UP001626550">
    <property type="component" value="Unassembled WGS sequence"/>
</dbReference>
<proteinExistence type="predicted"/>
<keyword evidence="2" id="KW-1185">Reference proteome</keyword>